<keyword evidence="5" id="KW-1185">Reference proteome</keyword>
<dbReference type="EMBL" id="JAVRHP010000023">
    <property type="protein sequence ID" value="MDT0649787.1"/>
    <property type="molecule type" value="Genomic_DNA"/>
</dbReference>
<protein>
    <recommendedName>
        <fullName evidence="3">Pyruvate carboxyltransferase domain-containing protein</fullName>
    </recommendedName>
</protein>
<comment type="catalytic activity">
    <reaction evidence="2">
        <text>pyruvate + acetyl-CoA + H2O = (3R)-citramalate + CoA + H(+)</text>
        <dbReference type="Rhea" id="RHEA:19045"/>
        <dbReference type="ChEBI" id="CHEBI:15361"/>
        <dbReference type="ChEBI" id="CHEBI:15377"/>
        <dbReference type="ChEBI" id="CHEBI:15378"/>
        <dbReference type="ChEBI" id="CHEBI:30934"/>
        <dbReference type="ChEBI" id="CHEBI:57287"/>
        <dbReference type="ChEBI" id="CHEBI:57288"/>
        <dbReference type="EC" id="2.3.3.21"/>
    </reaction>
</comment>
<organism evidence="4 5">
    <name type="scientific">Autumnicola edwardsiae</name>
    <dbReference type="NCBI Taxonomy" id="3075594"/>
    <lineage>
        <taxon>Bacteria</taxon>
        <taxon>Pseudomonadati</taxon>
        <taxon>Bacteroidota</taxon>
        <taxon>Flavobacteriia</taxon>
        <taxon>Flavobacteriales</taxon>
        <taxon>Flavobacteriaceae</taxon>
        <taxon>Autumnicola</taxon>
    </lineage>
</organism>
<comment type="caution">
    <text evidence="4">The sequence shown here is derived from an EMBL/GenBank/DDBJ whole genome shotgun (WGS) entry which is preliminary data.</text>
</comment>
<evidence type="ECO:0000256" key="1">
    <source>
        <dbReference type="ARBA" id="ARBA00029440"/>
    </source>
</evidence>
<dbReference type="Proteomes" id="UP001248819">
    <property type="component" value="Unassembled WGS sequence"/>
</dbReference>
<accession>A0ABU3CTV5</accession>
<evidence type="ECO:0000259" key="3">
    <source>
        <dbReference type="PROSITE" id="PS50991"/>
    </source>
</evidence>
<dbReference type="RefSeq" id="WP_311483944.1">
    <property type="nucleotide sequence ID" value="NZ_JAVRHP010000023.1"/>
</dbReference>
<reference evidence="4 5" key="1">
    <citation type="submission" date="2023-09" db="EMBL/GenBank/DDBJ databases">
        <authorList>
            <person name="Rey-Velasco X."/>
        </authorList>
    </citation>
    <scope>NUCLEOTIDE SEQUENCE [LARGE SCALE GENOMIC DNA]</scope>
    <source>
        <strain evidence="4 5">F297</strain>
    </source>
</reference>
<evidence type="ECO:0000256" key="2">
    <source>
        <dbReference type="ARBA" id="ARBA00048263"/>
    </source>
</evidence>
<evidence type="ECO:0000313" key="5">
    <source>
        <dbReference type="Proteomes" id="UP001248819"/>
    </source>
</evidence>
<evidence type="ECO:0000313" key="4">
    <source>
        <dbReference type="EMBL" id="MDT0649787.1"/>
    </source>
</evidence>
<dbReference type="PANTHER" id="PTHR43538:SF1">
    <property type="entry name" value="(R)-CITRAMALATE SYNTHASE"/>
    <property type="match status" value="1"/>
</dbReference>
<name>A0ABU3CTV5_9FLAO</name>
<dbReference type="PANTHER" id="PTHR43538">
    <property type="entry name" value="ALPHA-IPM SYNTHASE/HOMOCITRATE SYNTHASE"/>
    <property type="match status" value="1"/>
</dbReference>
<feature type="domain" description="Pyruvate carboxyltransferase" evidence="3">
    <location>
        <begin position="9"/>
        <end position="258"/>
    </location>
</feature>
<comment type="pathway">
    <text evidence="1">Amino-acid biosynthesis.</text>
</comment>
<dbReference type="InterPro" id="IPR013785">
    <property type="entry name" value="Aldolase_TIM"/>
</dbReference>
<dbReference type="PROSITE" id="PS50991">
    <property type="entry name" value="PYR_CT"/>
    <property type="match status" value="1"/>
</dbReference>
<sequence length="517" mass="58998">MLNINQKKIQLLDCTLRDGGYYTNWDFDENLVEQYFKTINNLPVEFIEIGYRSKPQQKYEGAFFYLPQYLLEFCKKQSSKKLVIILNEKEFSPDDVEEVLKPCAGMVYMVRLAVAPHRLKNALKIAEAVKKMGFLISLNLMYASKWKEDLYTSADLKNFQGILDYFYVVDSYGGMLPSEVTMTFNKLKESLSVDLGFHGHNNIEMALINSLTAMEAGASIIDATVCGMGRGAGNLKTELLLSLLHRKYKVPVDFDILNELVEEFLKLKEEHKWGTNLPYMLSGAFSLPQNTVLGRVKKRFFSLNSIVKEVSEETTPPPENCHFPVFTPVKQYQKALVVGGGNTPQEFSGAVREYLKHNPKICIIHSSSRNVNSFLDLPNHQFHCLSGKEILRLEKTLSPENYDKRFFLISSETGETIPADFSSKYKQFTKVLKKGHFQKKYELSTTAMAMDIADSLDVQEIMFTGYDGYAGQVTREQLELFEENQEIFDDAEEHGLTIFSLTPTMYKLSSKSIFSIL</sequence>
<gene>
    <name evidence="4" type="ORF">RM529_06510</name>
</gene>
<dbReference type="InterPro" id="IPR005675">
    <property type="entry name" value="Citramal_synthase"/>
</dbReference>
<dbReference type="Gene3D" id="3.20.20.70">
    <property type="entry name" value="Aldolase class I"/>
    <property type="match status" value="1"/>
</dbReference>
<dbReference type="Pfam" id="PF00682">
    <property type="entry name" value="HMGL-like"/>
    <property type="match status" value="1"/>
</dbReference>
<dbReference type="SUPFAM" id="SSF51569">
    <property type="entry name" value="Aldolase"/>
    <property type="match status" value="1"/>
</dbReference>
<dbReference type="InterPro" id="IPR000891">
    <property type="entry name" value="PYR_CT"/>
</dbReference>
<proteinExistence type="predicted"/>